<dbReference type="Pfam" id="PF13839">
    <property type="entry name" value="PC-Esterase"/>
    <property type="match status" value="1"/>
</dbReference>
<feature type="region of interest" description="Disordered" evidence="2">
    <location>
        <begin position="1"/>
        <end position="28"/>
    </location>
</feature>
<evidence type="ECO:0000256" key="1">
    <source>
        <dbReference type="ARBA" id="ARBA00007727"/>
    </source>
</evidence>
<feature type="compositionally biased region" description="Low complexity" evidence="2">
    <location>
        <begin position="111"/>
        <end position="123"/>
    </location>
</feature>
<dbReference type="EMBL" id="CM007381">
    <property type="protein sequence ID" value="ONK80313.1"/>
    <property type="molecule type" value="Genomic_DNA"/>
</dbReference>
<evidence type="ECO:0000259" key="3">
    <source>
        <dbReference type="Pfam" id="PF13839"/>
    </source>
</evidence>
<feature type="region of interest" description="Disordered" evidence="2">
    <location>
        <begin position="104"/>
        <end position="123"/>
    </location>
</feature>
<reference evidence="5" key="1">
    <citation type="journal article" date="2017" name="Nat. Commun.">
        <title>The asparagus genome sheds light on the origin and evolution of a young Y chromosome.</title>
        <authorList>
            <person name="Harkess A."/>
            <person name="Zhou J."/>
            <person name="Xu C."/>
            <person name="Bowers J.E."/>
            <person name="Van der Hulst R."/>
            <person name="Ayyampalayam S."/>
            <person name="Mercati F."/>
            <person name="Riccardi P."/>
            <person name="McKain M.R."/>
            <person name="Kakrana A."/>
            <person name="Tang H."/>
            <person name="Ray J."/>
            <person name="Groenendijk J."/>
            <person name="Arikit S."/>
            <person name="Mathioni S.M."/>
            <person name="Nakano M."/>
            <person name="Shan H."/>
            <person name="Telgmann-Rauber A."/>
            <person name="Kanno A."/>
            <person name="Yue Z."/>
            <person name="Chen H."/>
            <person name="Li W."/>
            <person name="Chen Y."/>
            <person name="Xu X."/>
            <person name="Zhang Y."/>
            <person name="Luo S."/>
            <person name="Chen H."/>
            <person name="Gao J."/>
            <person name="Mao Z."/>
            <person name="Pires J.C."/>
            <person name="Luo M."/>
            <person name="Kudrna D."/>
            <person name="Wing R.A."/>
            <person name="Meyers B.C."/>
            <person name="Yi K."/>
            <person name="Kong H."/>
            <person name="Lavrijsen P."/>
            <person name="Sunseri F."/>
            <person name="Falavigna A."/>
            <person name="Ye Y."/>
            <person name="Leebens-Mack J.H."/>
            <person name="Chen G."/>
        </authorList>
    </citation>
    <scope>NUCLEOTIDE SEQUENCE [LARGE SCALE GENOMIC DNA]</scope>
    <source>
        <strain evidence="5">cv. DH0086</strain>
    </source>
</reference>
<evidence type="ECO:0000256" key="2">
    <source>
        <dbReference type="SAM" id="MobiDB-lite"/>
    </source>
</evidence>
<evidence type="ECO:0000313" key="5">
    <source>
        <dbReference type="Proteomes" id="UP000243459"/>
    </source>
</evidence>
<feature type="compositionally biased region" description="Polar residues" evidence="2">
    <location>
        <begin position="1"/>
        <end position="12"/>
    </location>
</feature>
<protein>
    <recommendedName>
        <fullName evidence="3">Trichome birefringence-like C-terminal domain-containing protein</fullName>
    </recommendedName>
</protein>
<proteinExistence type="inferred from homology"/>
<dbReference type="Gramene" id="ONK80313">
    <property type="protein sequence ID" value="ONK80313"/>
    <property type="gene ID" value="A4U43_C01F16280"/>
</dbReference>
<dbReference type="Proteomes" id="UP000243459">
    <property type="component" value="Chromosome 1"/>
</dbReference>
<gene>
    <name evidence="4" type="ORF">A4U43_C01F16280</name>
</gene>
<evidence type="ECO:0000313" key="4">
    <source>
        <dbReference type="EMBL" id="ONK80313.1"/>
    </source>
</evidence>
<comment type="similarity">
    <text evidence="1">Belongs to the PC-esterase family. TBL subfamily.</text>
</comment>
<dbReference type="InterPro" id="IPR026057">
    <property type="entry name" value="TBL_C"/>
</dbReference>
<organism evidence="4 5">
    <name type="scientific">Asparagus officinalis</name>
    <name type="common">Garden asparagus</name>
    <dbReference type="NCBI Taxonomy" id="4686"/>
    <lineage>
        <taxon>Eukaryota</taxon>
        <taxon>Viridiplantae</taxon>
        <taxon>Streptophyta</taxon>
        <taxon>Embryophyta</taxon>
        <taxon>Tracheophyta</taxon>
        <taxon>Spermatophyta</taxon>
        <taxon>Magnoliopsida</taxon>
        <taxon>Liliopsida</taxon>
        <taxon>Asparagales</taxon>
        <taxon>Asparagaceae</taxon>
        <taxon>Asparagoideae</taxon>
        <taxon>Asparagus</taxon>
    </lineage>
</organism>
<name>A0A5P1FRH3_ASPOF</name>
<dbReference type="AlphaFoldDB" id="A0A5P1FRH3"/>
<feature type="domain" description="Trichome birefringence-like C-terminal" evidence="3">
    <location>
        <begin position="2"/>
        <end position="86"/>
    </location>
</feature>
<keyword evidence="5" id="KW-1185">Reference proteome</keyword>
<dbReference type="GO" id="GO:0016740">
    <property type="term" value="F:transferase activity"/>
    <property type="evidence" value="ECO:0007669"/>
    <property type="project" value="InterPro"/>
</dbReference>
<accession>A0A5P1FRH3</accession>
<sequence>MIVKSYSPSNYNGGPWNKGGSCGGEVQPTSEVVRDGDNESVHAIQMKGFKDAVMTLKDGGSRMKMMDITEMFSYWRDGHPGPYRYRFLHDLNEDKLDAAMALPSPPPPGFRTPSGSLPMSPLSPMNQREAATAELMLAGDESRFMG</sequence>